<keyword evidence="3" id="KW-1185">Reference proteome</keyword>
<feature type="domain" description="DUF6456" evidence="1">
    <location>
        <begin position="144"/>
        <end position="276"/>
    </location>
</feature>
<reference evidence="2" key="1">
    <citation type="submission" date="2022-08" db="EMBL/GenBank/DDBJ databases">
        <authorList>
            <person name="Vandamme P."/>
            <person name="Hettiarachchi A."/>
            <person name="Peeters C."/>
            <person name="Cnockaert M."/>
            <person name="Carlier A."/>
        </authorList>
    </citation>
    <scope>NUCLEOTIDE SEQUENCE</scope>
    <source>
        <strain evidence="2">LMG 31809</strain>
    </source>
</reference>
<dbReference type="Pfam" id="PF20057">
    <property type="entry name" value="DUF6456"/>
    <property type="match status" value="1"/>
</dbReference>
<evidence type="ECO:0000313" key="3">
    <source>
        <dbReference type="Proteomes" id="UP001141619"/>
    </source>
</evidence>
<dbReference type="RefSeq" id="WP_274944639.1">
    <property type="nucleotide sequence ID" value="NZ_JANWOI010000004.1"/>
</dbReference>
<dbReference type="EMBL" id="JANWOI010000004">
    <property type="protein sequence ID" value="MDA5194933.1"/>
    <property type="molecule type" value="Genomic_DNA"/>
</dbReference>
<proteinExistence type="predicted"/>
<comment type="caution">
    <text evidence="2">The sequence shown here is derived from an EMBL/GenBank/DDBJ whole genome shotgun (WGS) entry which is preliminary data.</text>
</comment>
<dbReference type="InterPro" id="IPR045599">
    <property type="entry name" value="DUF6456"/>
</dbReference>
<gene>
    <name evidence="2" type="ORF">NYP16_13320</name>
</gene>
<evidence type="ECO:0000313" key="2">
    <source>
        <dbReference type="EMBL" id="MDA5194933.1"/>
    </source>
</evidence>
<dbReference type="Proteomes" id="UP001141619">
    <property type="component" value="Unassembled WGS sequence"/>
</dbReference>
<accession>A0A9X3U0K0</accession>
<protein>
    <submittedName>
        <fullName evidence="2">DUF6456 domain-containing protein</fullName>
    </submittedName>
</protein>
<dbReference type="AlphaFoldDB" id="A0A9X3U0K0"/>
<name>A0A9X3U0K0_9PROT</name>
<evidence type="ECO:0000259" key="1">
    <source>
        <dbReference type="Pfam" id="PF20057"/>
    </source>
</evidence>
<reference evidence="2" key="2">
    <citation type="journal article" date="2023" name="Syst. Appl. Microbiol.">
        <title>Govania unica gen. nov., sp. nov., a rare biosphere bacterium that represents a novel family in the class Alphaproteobacteria.</title>
        <authorList>
            <person name="Vandamme P."/>
            <person name="Peeters C."/>
            <person name="Hettiarachchi A."/>
            <person name="Cnockaert M."/>
            <person name="Carlier A."/>
        </authorList>
    </citation>
    <scope>NUCLEOTIDE SEQUENCE</scope>
    <source>
        <strain evidence="2">LMG 31809</strain>
    </source>
</reference>
<sequence length="280" mass="30182">MVKVVSEGLSGHAVEHMAGKRVALCRVGLGVSARAEKVMRALGAGGRLWFGEREGEAGWWLGEEDVTVAVATLLARDLVQRDPQGYARLSAPGAAWLRRRAASDVAGRALLAGDLEAARQVAPYRDQHRNMAETCGPDKARRWVNQGESALGWLRRRRDKDGAFLLSEAQFLAGERLRSDFERAGIPPRVTSVWSGLGAVIDGGVLGLSPSEAQMRSRARFHRAVEAMGSGLAEVVVRVACYQEGLTLVESGLGWPARSAKVVLGLGLDRLQAFYGIGEK</sequence>
<organism evidence="2 3">
    <name type="scientific">Govanella unica</name>
    <dbReference type="NCBI Taxonomy" id="2975056"/>
    <lineage>
        <taxon>Bacteria</taxon>
        <taxon>Pseudomonadati</taxon>
        <taxon>Pseudomonadota</taxon>
        <taxon>Alphaproteobacteria</taxon>
        <taxon>Emcibacterales</taxon>
        <taxon>Govanellaceae</taxon>
        <taxon>Govanella</taxon>
    </lineage>
</organism>